<reference evidence="1 2" key="1">
    <citation type="submission" date="2020-05" db="EMBL/GenBank/DDBJ databases">
        <title>MicrobeNet Type strains.</title>
        <authorList>
            <person name="Nicholson A.C."/>
        </authorList>
    </citation>
    <scope>NUCLEOTIDE SEQUENCE [LARGE SCALE GENOMIC DNA]</scope>
    <source>
        <strain evidence="1 2">JCM 14547</strain>
    </source>
</reference>
<keyword evidence="2" id="KW-1185">Reference proteome</keyword>
<comment type="caution">
    <text evidence="1">The sequence shown here is derived from an EMBL/GenBank/DDBJ whole genome shotgun (WGS) entry which is preliminary data.</text>
</comment>
<dbReference type="Pfam" id="PF08310">
    <property type="entry name" value="LGFP"/>
    <property type="match status" value="2"/>
</dbReference>
<feature type="non-terminal residue" evidence="1">
    <location>
        <position position="1"/>
    </location>
</feature>
<sequence length="141" mass="14896">WEGGVLGYPTGDEVRLGRDGGLLQRFQGGFVYWSRATGAQVVRGPLLDAYGRAGWEGGVLGYPTGGQVGLRDGGLLQRFQGGFVYWSPATGGHVVRGALLDAYGRAGWEGGRYGYPTGEQRTSGSRLVQPFQGGTLSVAAR</sequence>
<dbReference type="EMBL" id="JABEMA010000149">
    <property type="protein sequence ID" value="NNH23496.1"/>
    <property type="molecule type" value="Genomic_DNA"/>
</dbReference>
<dbReference type="AlphaFoldDB" id="A0A849BVH1"/>
<dbReference type="InterPro" id="IPR013207">
    <property type="entry name" value="LGFP"/>
</dbReference>
<protein>
    <recommendedName>
        <fullName evidence="3">LGFP repeat-containing protein</fullName>
    </recommendedName>
</protein>
<proteinExistence type="predicted"/>
<accession>A0A849BVH1</accession>
<evidence type="ECO:0000313" key="2">
    <source>
        <dbReference type="Proteomes" id="UP000555552"/>
    </source>
</evidence>
<evidence type="ECO:0008006" key="3">
    <source>
        <dbReference type="Google" id="ProtNLM"/>
    </source>
</evidence>
<organism evidence="1 2">
    <name type="scientific">Pseudokineococcus marinus</name>
    <dbReference type="NCBI Taxonomy" id="351215"/>
    <lineage>
        <taxon>Bacteria</taxon>
        <taxon>Bacillati</taxon>
        <taxon>Actinomycetota</taxon>
        <taxon>Actinomycetes</taxon>
        <taxon>Kineosporiales</taxon>
        <taxon>Kineosporiaceae</taxon>
        <taxon>Pseudokineococcus</taxon>
    </lineage>
</organism>
<evidence type="ECO:0000313" key="1">
    <source>
        <dbReference type="EMBL" id="NNH23496.1"/>
    </source>
</evidence>
<name>A0A849BVH1_9ACTN</name>
<dbReference type="RefSeq" id="WP_409372999.1">
    <property type="nucleotide sequence ID" value="NZ_JABEMA010000149.1"/>
</dbReference>
<dbReference type="Proteomes" id="UP000555552">
    <property type="component" value="Unassembled WGS sequence"/>
</dbReference>
<gene>
    <name evidence="1" type="ORF">HLB09_10410</name>
</gene>